<evidence type="ECO:0000256" key="6">
    <source>
        <dbReference type="SAM" id="Phobius"/>
    </source>
</evidence>
<evidence type="ECO:0000313" key="9">
    <source>
        <dbReference type="EMBL" id="SED53841.1"/>
    </source>
</evidence>
<feature type="signal peptide" evidence="7">
    <location>
        <begin position="1"/>
        <end position="30"/>
    </location>
</feature>
<accession>A0A1H5BI07</accession>
<name>A0A1H5BI07_TSUTY</name>
<dbReference type="Proteomes" id="UP000182241">
    <property type="component" value="Unassembled WGS sequence"/>
</dbReference>
<keyword evidence="5 6" id="KW-0472">Membrane</keyword>
<sequence>MSGHGPLAAALALLAAALLVLPVAARSAVAATACGEPARLRGMRLPRRAASPDPFEAAAAYDLFAVCLRAGMPTADAARAVAVGAPPALAEVLTRAAELLALGSDAETAWRTGSVDPQVVGLTRMLRRSARAGSSPAAGLSDLARTERAQAEDRAVAAGERAGVAVAGPLGLCFLPAFVCLGIVPVVMGLAGTVLGEGLL</sequence>
<comment type="subcellular location">
    <subcellularLocation>
        <location evidence="1">Cell membrane</location>
        <topology evidence="1">Multi-pass membrane protein</topology>
    </subcellularLocation>
</comment>
<evidence type="ECO:0000259" key="8">
    <source>
        <dbReference type="Pfam" id="PF00482"/>
    </source>
</evidence>
<evidence type="ECO:0000256" key="7">
    <source>
        <dbReference type="SAM" id="SignalP"/>
    </source>
</evidence>
<dbReference type="PANTHER" id="PTHR35007:SF3">
    <property type="entry name" value="POSSIBLE CONSERVED ALANINE RICH MEMBRANE PROTEIN"/>
    <property type="match status" value="1"/>
</dbReference>
<keyword evidence="4 6" id="KW-1133">Transmembrane helix</keyword>
<feature type="domain" description="Type II secretion system protein GspF" evidence="8">
    <location>
        <begin position="61"/>
        <end position="180"/>
    </location>
</feature>
<dbReference type="STRING" id="57704.SAMN04489793_5150"/>
<feature type="transmembrane region" description="Helical" evidence="6">
    <location>
        <begin position="174"/>
        <end position="195"/>
    </location>
</feature>
<evidence type="ECO:0000256" key="3">
    <source>
        <dbReference type="ARBA" id="ARBA00022692"/>
    </source>
</evidence>
<protein>
    <submittedName>
        <fullName evidence="9">Type II secretion system (T2SS), protein F</fullName>
    </submittedName>
</protein>
<feature type="chain" id="PRO_5010296513" evidence="7">
    <location>
        <begin position="31"/>
        <end position="200"/>
    </location>
</feature>
<reference evidence="10" key="1">
    <citation type="submission" date="2016-10" db="EMBL/GenBank/DDBJ databases">
        <authorList>
            <person name="Varghese N."/>
            <person name="Submissions S."/>
        </authorList>
    </citation>
    <scope>NUCLEOTIDE SEQUENCE [LARGE SCALE GENOMIC DNA]</scope>
    <source>
        <strain evidence="10">DSM 44234</strain>
    </source>
</reference>
<keyword evidence="3 6" id="KW-0812">Transmembrane</keyword>
<dbReference type="Pfam" id="PF00482">
    <property type="entry name" value="T2SSF"/>
    <property type="match status" value="1"/>
</dbReference>
<dbReference type="AlphaFoldDB" id="A0A1H5BI07"/>
<dbReference type="RefSeq" id="WP_068741266.1">
    <property type="nucleotide sequence ID" value="NZ_CBDRGN010000002.1"/>
</dbReference>
<keyword evidence="7" id="KW-0732">Signal</keyword>
<evidence type="ECO:0000256" key="1">
    <source>
        <dbReference type="ARBA" id="ARBA00004651"/>
    </source>
</evidence>
<proteinExistence type="predicted"/>
<keyword evidence="2" id="KW-1003">Cell membrane</keyword>
<evidence type="ECO:0000256" key="4">
    <source>
        <dbReference type="ARBA" id="ARBA00022989"/>
    </source>
</evidence>
<evidence type="ECO:0000256" key="5">
    <source>
        <dbReference type="ARBA" id="ARBA00023136"/>
    </source>
</evidence>
<keyword evidence="10" id="KW-1185">Reference proteome</keyword>
<dbReference type="GO" id="GO:0005886">
    <property type="term" value="C:plasma membrane"/>
    <property type="evidence" value="ECO:0007669"/>
    <property type="project" value="UniProtKB-SubCell"/>
</dbReference>
<evidence type="ECO:0000256" key="2">
    <source>
        <dbReference type="ARBA" id="ARBA00022475"/>
    </source>
</evidence>
<dbReference type="InterPro" id="IPR018076">
    <property type="entry name" value="T2SS_GspF_dom"/>
</dbReference>
<dbReference type="EMBL" id="FNSA01000003">
    <property type="protein sequence ID" value="SED53841.1"/>
    <property type="molecule type" value="Genomic_DNA"/>
</dbReference>
<dbReference type="OrthoDB" id="3267562at2"/>
<organism evidence="9 10">
    <name type="scientific">Tsukamurella tyrosinosolvens</name>
    <dbReference type="NCBI Taxonomy" id="57704"/>
    <lineage>
        <taxon>Bacteria</taxon>
        <taxon>Bacillati</taxon>
        <taxon>Actinomycetota</taxon>
        <taxon>Actinomycetes</taxon>
        <taxon>Mycobacteriales</taxon>
        <taxon>Tsukamurellaceae</taxon>
        <taxon>Tsukamurella</taxon>
    </lineage>
</organism>
<dbReference type="PANTHER" id="PTHR35007">
    <property type="entry name" value="INTEGRAL MEMBRANE PROTEIN-RELATED"/>
    <property type="match status" value="1"/>
</dbReference>
<evidence type="ECO:0000313" key="10">
    <source>
        <dbReference type="Proteomes" id="UP000182241"/>
    </source>
</evidence>
<gene>
    <name evidence="9" type="ORF">SAMN04489793_5150</name>
</gene>